<keyword evidence="10" id="KW-1185">Reference proteome</keyword>
<evidence type="ECO:0000259" key="8">
    <source>
        <dbReference type="PROSITE" id="PS50879"/>
    </source>
</evidence>
<keyword evidence="5" id="KW-0479">Metal-binding</keyword>
<comment type="similarity">
    <text evidence="2">Belongs to the RNase H family.</text>
</comment>
<dbReference type="GO" id="GO:0046872">
    <property type="term" value="F:metal ion binding"/>
    <property type="evidence" value="ECO:0007669"/>
    <property type="project" value="UniProtKB-KW"/>
</dbReference>
<sequence length="387" mass="43845">MSIRVPRVIGKSNNVGELVAIKEAIENCPLDEVLEIKSDSQVSINGLTKNLKKWEDEGFLGVENRKLFRATVSALRKRKAKTIFTWVKGHAGDAGNEAADTLAKEGTRKSIPSLVEIRENTALLLPGAKLQSMTQSKAYKMIRQAKMKKGRYRDKLNRRATTRNMELAKEAAADDNGELPETSRVWKSTRHKDVSRSVRFFLWMLIHDGYKVGKHWAKIEGHEFKATCTHCGITETMEHILTKCDAPGQEKIWELASELWKLKTDEELPRPTTGQIMACATTKKKAAGTTRLFRILVSESAHLVWRLRNERVIQEGPPASLDEIHNRWLRTMNIRLKLDCALTDAAKYGTRALKKSLVLKTWVKVLKNEVNLPKDWTREAEVLVGIG</sequence>
<dbReference type="Gene3D" id="3.30.420.10">
    <property type="entry name" value="Ribonuclease H-like superfamily/Ribonuclease H"/>
    <property type="match status" value="1"/>
</dbReference>
<feature type="domain" description="RNase H type-1" evidence="8">
    <location>
        <begin position="1"/>
        <end position="108"/>
    </location>
</feature>
<dbReference type="Pfam" id="PF00075">
    <property type="entry name" value="RNase_H"/>
    <property type="match status" value="1"/>
</dbReference>
<reference evidence="9" key="1">
    <citation type="submission" date="2023-03" db="EMBL/GenBank/DDBJ databases">
        <title>Massive genome expansion in bonnet fungi (Mycena s.s.) driven by repeated elements and novel gene families across ecological guilds.</title>
        <authorList>
            <consortium name="Lawrence Berkeley National Laboratory"/>
            <person name="Harder C.B."/>
            <person name="Miyauchi S."/>
            <person name="Viragh M."/>
            <person name="Kuo A."/>
            <person name="Thoen E."/>
            <person name="Andreopoulos B."/>
            <person name="Lu D."/>
            <person name="Skrede I."/>
            <person name="Drula E."/>
            <person name="Henrissat B."/>
            <person name="Morin E."/>
            <person name="Kohler A."/>
            <person name="Barry K."/>
            <person name="LaButti K."/>
            <person name="Morin E."/>
            <person name="Salamov A."/>
            <person name="Lipzen A."/>
            <person name="Mereny Z."/>
            <person name="Hegedus B."/>
            <person name="Baldrian P."/>
            <person name="Stursova M."/>
            <person name="Weitz H."/>
            <person name="Taylor A."/>
            <person name="Grigoriev I.V."/>
            <person name="Nagy L.G."/>
            <person name="Martin F."/>
            <person name="Kauserud H."/>
        </authorList>
    </citation>
    <scope>NUCLEOTIDE SEQUENCE</scope>
    <source>
        <strain evidence="9">CBHHK200</strain>
    </source>
</reference>
<evidence type="ECO:0000256" key="2">
    <source>
        <dbReference type="ARBA" id="ARBA00005300"/>
    </source>
</evidence>
<comment type="caution">
    <text evidence="9">The sequence shown here is derived from an EMBL/GenBank/DDBJ whole genome shotgun (WGS) entry which is preliminary data.</text>
</comment>
<dbReference type="GO" id="GO:0004523">
    <property type="term" value="F:RNA-DNA hybrid ribonuclease activity"/>
    <property type="evidence" value="ECO:0007669"/>
    <property type="project" value="UniProtKB-EC"/>
</dbReference>
<dbReference type="InterPro" id="IPR036397">
    <property type="entry name" value="RNaseH_sf"/>
</dbReference>
<keyword evidence="7" id="KW-0378">Hydrolase</keyword>
<dbReference type="PANTHER" id="PTHR10642">
    <property type="entry name" value="RIBONUCLEASE H1"/>
    <property type="match status" value="1"/>
</dbReference>
<comment type="catalytic activity">
    <reaction evidence="1">
        <text>Endonucleolytic cleavage to 5'-phosphomonoester.</text>
        <dbReference type="EC" id="3.1.26.4"/>
    </reaction>
</comment>
<evidence type="ECO:0000256" key="1">
    <source>
        <dbReference type="ARBA" id="ARBA00000077"/>
    </source>
</evidence>
<dbReference type="Proteomes" id="UP001218188">
    <property type="component" value="Unassembled WGS sequence"/>
</dbReference>
<dbReference type="InterPro" id="IPR012337">
    <property type="entry name" value="RNaseH-like_sf"/>
</dbReference>
<name>A0AAD6SJG3_9AGAR</name>
<evidence type="ECO:0000256" key="3">
    <source>
        <dbReference type="ARBA" id="ARBA00012180"/>
    </source>
</evidence>
<gene>
    <name evidence="9" type="ORF">C8F04DRAFT_965463</name>
</gene>
<evidence type="ECO:0000313" key="9">
    <source>
        <dbReference type="EMBL" id="KAJ7027235.1"/>
    </source>
</evidence>
<protein>
    <recommendedName>
        <fullName evidence="3">ribonuclease H</fullName>
        <ecNumber evidence="3">3.1.26.4</ecNumber>
    </recommendedName>
</protein>
<evidence type="ECO:0000256" key="6">
    <source>
        <dbReference type="ARBA" id="ARBA00022759"/>
    </source>
</evidence>
<proteinExistence type="inferred from homology"/>
<evidence type="ECO:0000256" key="5">
    <source>
        <dbReference type="ARBA" id="ARBA00022723"/>
    </source>
</evidence>
<dbReference type="GO" id="GO:0003676">
    <property type="term" value="F:nucleic acid binding"/>
    <property type="evidence" value="ECO:0007669"/>
    <property type="project" value="InterPro"/>
</dbReference>
<dbReference type="InterPro" id="IPR050092">
    <property type="entry name" value="RNase_H"/>
</dbReference>
<keyword evidence="4" id="KW-0540">Nuclease</keyword>
<dbReference type="PROSITE" id="PS50879">
    <property type="entry name" value="RNASE_H_1"/>
    <property type="match status" value="1"/>
</dbReference>
<organism evidence="9 10">
    <name type="scientific">Mycena alexandri</name>
    <dbReference type="NCBI Taxonomy" id="1745969"/>
    <lineage>
        <taxon>Eukaryota</taxon>
        <taxon>Fungi</taxon>
        <taxon>Dikarya</taxon>
        <taxon>Basidiomycota</taxon>
        <taxon>Agaricomycotina</taxon>
        <taxon>Agaricomycetes</taxon>
        <taxon>Agaricomycetidae</taxon>
        <taxon>Agaricales</taxon>
        <taxon>Marasmiineae</taxon>
        <taxon>Mycenaceae</taxon>
        <taxon>Mycena</taxon>
    </lineage>
</organism>
<dbReference type="InterPro" id="IPR026960">
    <property type="entry name" value="RVT-Znf"/>
</dbReference>
<dbReference type="GO" id="GO:0043137">
    <property type="term" value="P:DNA replication, removal of RNA primer"/>
    <property type="evidence" value="ECO:0007669"/>
    <property type="project" value="TreeGrafter"/>
</dbReference>
<keyword evidence="6" id="KW-0255">Endonuclease</keyword>
<dbReference type="AlphaFoldDB" id="A0AAD6SJG3"/>
<dbReference type="PANTHER" id="PTHR10642:SF26">
    <property type="entry name" value="RIBONUCLEASE H1"/>
    <property type="match status" value="1"/>
</dbReference>
<evidence type="ECO:0000256" key="4">
    <source>
        <dbReference type="ARBA" id="ARBA00022722"/>
    </source>
</evidence>
<evidence type="ECO:0000313" key="10">
    <source>
        <dbReference type="Proteomes" id="UP001218188"/>
    </source>
</evidence>
<accession>A0AAD6SJG3</accession>
<dbReference type="EMBL" id="JARJCM010000127">
    <property type="protein sequence ID" value="KAJ7027235.1"/>
    <property type="molecule type" value="Genomic_DNA"/>
</dbReference>
<dbReference type="EC" id="3.1.26.4" evidence="3"/>
<dbReference type="Pfam" id="PF13966">
    <property type="entry name" value="zf-RVT"/>
    <property type="match status" value="1"/>
</dbReference>
<dbReference type="SUPFAM" id="SSF53098">
    <property type="entry name" value="Ribonuclease H-like"/>
    <property type="match status" value="1"/>
</dbReference>
<dbReference type="InterPro" id="IPR002156">
    <property type="entry name" value="RNaseH_domain"/>
</dbReference>
<evidence type="ECO:0000256" key="7">
    <source>
        <dbReference type="ARBA" id="ARBA00022801"/>
    </source>
</evidence>